<dbReference type="Proteomes" id="UP001285263">
    <property type="component" value="Unassembled WGS sequence"/>
</dbReference>
<evidence type="ECO:0000313" key="1">
    <source>
        <dbReference type="EMBL" id="MDY0747947.1"/>
    </source>
</evidence>
<sequence>MNTIFPIITFLALSILAGCSDQKLSCMHAVDTEYQQQRAKLAAERDSVPQRAQRILEIKSGLNGAKTDEEKAFAKWYLSLGTAGIVRDLEQEITAKEKEAREAYLIKLKSCGGENR</sequence>
<dbReference type="RefSeq" id="WP_320425916.1">
    <property type="nucleotide sequence ID" value="NZ_JAXCLA010000009.1"/>
</dbReference>
<comment type="caution">
    <text evidence="1">The sequence shown here is derived from an EMBL/GenBank/DDBJ whole genome shotgun (WGS) entry which is preliminary data.</text>
</comment>
<evidence type="ECO:0000313" key="2">
    <source>
        <dbReference type="Proteomes" id="UP001285263"/>
    </source>
</evidence>
<evidence type="ECO:0008006" key="3">
    <source>
        <dbReference type="Google" id="ProtNLM"/>
    </source>
</evidence>
<dbReference type="EMBL" id="JAXCLA010000009">
    <property type="protein sequence ID" value="MDY0747947.1"/>
    <property type="molecule type" value="Genomic_DNA"/>
</dbReference>
<proteinExistence type="predicted"/>
<accession>A0ABU5DNR6</accession>
<name>A0ABU5DNR6_9BURK</name>
<protein>
    <recommendedName>
        <fullName evidence="3">Lipoprotein</fullName>
    </recommendedName>
</protein>
<organism evidence="1 2">
    <name type="scientific">Roseateles agri</name>
    <dbReference type="NCBI Taxonomy" id="3098619"/>
    <lineage>
        <taxon>Bacteria</taxon>
        <taxon>Pseudomonadati</taxon>
        <taxon>Pseudomonadota</taxon>
        <taxon>Betaproteobacteria</taxon>
        <taxon>Burkholderiales</taxon>
        <taxon>Sphaerotilaceae</taxon>
        <taxon>Roseateles</taxon>
    </lineage>
</organism>
<gene>
    <name evidence="1" type="ORF">SNE35_25825</name>
</gene>
<reference evidence="1 2" key="1">
    <citation type="submission" date="2023-11" db="EMBL/GenBank/DDBJ databases">
        <title>Paucibacter sp. nov., isolated from fresh soil in Korea.</title>
        <authorList>
            <person name="Le N.T.T."/>
        </authorList>
    </citation>
    <scope>NUCLEOTIDE SEQUENCE [LARGE SCALE GENOMIC DNA]</scope>
    <source>
        <strain evidence="1 2">R3-3</strain>
    </source>
</reference>
<keyword evidence="2" id="KW-1185">Reference proteome</keyword>